<dbReference type="EMBL" id="LSSK01000103">
    <property type="protein sequence ID" value="OMH85217.1"/>
    <property type="molecule type" value="Genomic_DNA"/>
</dbReference>
<accession>A0A1R1PW86</accession>
<organism evidence="1 2">
    <name type="scientific">Zancudomyces culisetae</name>
    <name type="common">Gut fungus</name>
    <name type="synonym">Smittium culisetae</name>
    <dbReference type="NCBI Taxonomy" id="1213189"/>
    <lineage>
        <taxon>Eukaryota</taxon>
        <taxon>Fungi</taxon>
        <taxon>Fungi incertae sedis</taxon>
        <taxon>Zoopagomycota</taxon>
        <taxon>Kickxellomycotina</taxon>
        <taxon>Harpellomycetes</taxon>
        <taxon>Harpellales</taxon>
        <taxon>Legeriomycetaceae</taxon>
        <taxon>Zancudomyces</taxon>
    </lineage>
</organism>
<dbReference type="AlphaFoldDB" id="A0A1R1PW86"/>
<dbReference type="Proteomes" id="UP000188320">
    <property type="component" value="Unassembled WGS sequence"/>
</dbReference>
<protein>
    <submittedName>
        <fullName evidence="1">Uncharacterized protein</fullName>
    </submittedName>
</protein>
<sequence length="92" mass="10090">MCGVSLLSSRPLHGCFYVAAINISLVVQIPSFSPLYYNNGSVFPTANPKLYTHGTNLFACQNAPDRTALCFHCYTSSTSFRNPLLTDRVLLA</sequence>
<reference evidence="2" key="1">
    <citation type="submission" date="2017-01" db="EMBL/GenBank/DDBJ databases">
        <authorList>
            <person name="Wang Y."/>
            <person name="White M."/>
            <person name="Kvist S."/>
            <person name="Moncalvo J.-M."/>
        </authorList>
    </citation>
    <scope>NUCLEOTIDE SEQUENCE [LARGE SCALE GENOMIC DNA]</scope>
    <source>
        <strain evidence="2">COL-18-3</strain>
    </source>
</reference>
<gene>
    <name evidence="1" type="ORF">AX774_g1241</name>
</gene>
<evidence type="ECO:0000313" key="2">
    <source>
        <dbReference type="Proteomes" id="UP000188320"/>
    </source>
</evidence>
<comment type="caution">
    <text evidence="1">The sequence shown here is derived from an EMBL/GenBank/DDBJ whole genome shotgun (WGS) entry which is preliminary data.</text>
</comment>
<proteinExistence type="predicted"/>
<name>A0A1R1PW86_ZANCU</name>
<evidence type="ECO:0000313" key="1">
    <source>
        <dbReference type="EMBL" id="OMH85217.1"/>
    </source>
</evidence>
<keyword evidence="2" id="KW-1185">Reference proteome</keyword>